<evidence type="ECO:0000259" key="8">
    <source>
        <dbReference type="PROSITE" id="PS51740"/>
    </source>
</evidence>
<evidence type="ECO:0000256" key="5">
    <source>
        <dbReference type="ARBA" id="ARBA00023125"/>
    </source>
</evidence>
<name>A0ABT3H9I1_9HYPH</name>
<keyword evidence="10" id="KW-1185">Reference proteome</keyword>
<protein>
    <recommendedName>
        <fullName evidence="1 7">Transcriptional regulator MraZ</fullName>
    </recommendedName>
</protein>
<evidence type="ECO:0000313" key="9">
    <source>
        <dbReference type="EMBL" id="MCW2307043.1"/>
    </source>
</evidence>
<dbReference type="PANTHER" id="PTHR34701">
    <property type="entry name" value="TRANSCRIPTIONAL REGULATOR MRAZ"/>
    <property type="match status" value="1"/>
</dbReference>
<proteinExistence type="inferred from homology"/>
<dbReference type="PANTHER" id="PTHR34701:SF1">
    <property type="entry name" value="TRANSCRIPTIONAL REGULATOR MRAZ"/>
    <property type="match status" value="1"/>
</dbReference>
<organism evidence="9 10">
    <name type="scientific">Rhodobium gokarnense</name>
    <dbReference type="NCBI Taxonomy" id="364296"/>
    <lineage>
        <taxon>Bacteria</taxon>
        <taxon>Pseudomonadati</taxon>
        <taxon>Pseudomonadota</taxon>
        <taxon>Alphaproteobacteria</taxon>
        <taxon>Hyphomicrobiales</taxon>
        <taxon>Rhodobiaceae</taxon>
        <taxon>Rhodobium</taxon>
    </lineage>
</organism>
<keyword evidence="4 7" id="KW-0805">Transcription regulation</keyword>
<keyword evidence="3" id="KW-0677">Repeat</keyword>
<evidence type="ECO:0000313" key="10">
    <source>
        <dbReference type="Proteomes" id="UP001209755"/>
    </source>
</evidence>
<dbReference type="InterPro" id="IPR038619">
    <property type="entry name" value="MraZ_sf"/>
</dbReference>
<reference evidence="10" key="1">
    <citation type="submission" date="2023-07" db="EMBL/GenBank/DDBJ databases">
        <title>Genome sequencing of Purple Non-Sulfur Bacteria from various extreme environments.</title>
        <authorList>
            <person name="Mayer M."/>
        </authorList>
    </citation>
    <scope>NUCLEOTIDE SEQUENCE [LARGE SCALE GENOMIC DNA]</scope>
    <source>
        <strain evidence="10">DSM 17935</strain>
    </source>
</reference>
<evidence type="ECO:0000256" key="4">
    <source>
        <dbReference type="ARBA" id="ARBA00023015"/>
    </source>
</evidence>
<dbReference type="CDD" id="cd16321">
    <property type="entry name" value="MraZ_C"/>
    <property type="match status" value="1"/>
</dbReference>
<comment type="caution">
    <text evidence="9">The sequence shown here is derived from an EMBL/GenBank/DDBJ whole genome shotgun (WGS) entry which is preliminary data.</text>
</comment>
<comment type="similarity">
    <text evidence="7">Belongs to the MraZ family.</text>
</comment>
<accession>A0ABT3H9I1</accession>
<dbReference type="InterPro" id="IPR037914">
    <property type="entry name" value="SpoVT-AbrB_sf"/>
</dbReference>
<evidence type="ECO:0000256" key="7">
    <source>
        <dbReference type="HAMAP-Rule" id="MF_01008"/>
    </source>
</evidence>
<dbReference type="HAMAP" id="MF_01008">
    <property type="entry name" value="MraZ"/>
    <property type="match status" value="1"/>
</dbReference>
<dbReference type="SUPFAM" id="SSF89447">
    <property type="entry name" value="AbrB/MazE/MraZ-like"/>
    <property type="match status" value="1"/>
</dbReference>
<feature type="domain" description="SpoVT-AbrB" evidence="8">
    <location>
        <begin position="83"/>
        <end position="126"/>
    </location>
</feature>
<feature type="domain" description="SpoVT-AbrB" evidence="8">
    <location>
        <begin position="7"/>
        <end position="54"/>
    </location>
</feature>
<evidence type="ECO:0000256" key="6">
    <source>
        <dbReference type="ARBA" id="ARBA00023163"/>
    </source>
</evidence>
<dbReference type="Gene3D" id="3.40.1550.20">
    <property type="entry name" value="Transcriptional regulator MraZ domain"/>
    <property type="match status" value="1"/>
</dbReference>
<dbReference type="InterPro" id="IPR003444">
    <property type="entry name" value="MraZ"/>
</dbReference>
<dbReference type="PROSITE" id="PS51740">
    <property type="entry name" value="SPOVT_ABRB"/>
    <property type="match status" value="2"/>
</dbReference>
<dbReference type="InterPro" id="IPR035644">
    <property type="entry name" value="MraZ_C"/>
</dbReference>
<sequence length="158" mass="17191">MSGFVGHFTNRIDAKGRVSVPAPFRAELVRDGYDGLFCIPSLDQPTVDMGGNALRQMIDRHIAKYEPLSPDHNDFSTTLLGLSEQLRIDGDGRISLTDTLKDATGIDTQVTFVGQGFKFQIWTPERFAEHRAEALRRVQSLRRGGGAASSGPDGGGNT</sequence>
<dbReference type="RefSeq" id="WP_264600695.1">
    <property type="nucleotide sequence ID" value="NZ_JAOQNS010000003.1"/>
</dbReference>
<evidence type="ECO:0000256" key="2">
    <source>
        <dbReference type="ARBA" id="ARBA00022490"/>
    </source>
</evidence>
<comment type="subunit">
    <text evidence="7">Forms oligomers.</text>
</comment>
<comment type="subcellular location">
    <subcellularLocation>
        <location evidence="7">Cytoplasm</location>
        <location evidence="7">Nucleoid</location>
    </subcellularLocation>
</comment>
<dbReference type="InterPro" id="IPR007159">
    <property type="entry name" value="SpoVT-AbrB_dom"/>
</dbReference>
<evidence type="ECO:0000256" key="1">
    <source>
        <dbReference type="ARBA" id="ARBA00013860"/>
    </source>
</evidence>
<keyword evidence="6 7" id="KW-0804">Transcription</keyword>
<dbReference type="InterPro" id="IPR020603">
    <property type="entry name" value="MraZ_dom"/>
</dbReference>
<dbReference type="Pfam" id="PF02381">
    <property type="entry name" value="MraZ"/>
    <property type="match status" value="1"/>
</dbReference>
<keyword evidence="5 7" id="KW-0238">DNA-binding</keyword>
<evidence type="ECO:0000256" key="3">
    <source>
        <dbReference type="ARBA" id="ARBA00022737"/>
    </source>
</evidence>
<dbReference type="InterPro" id="IPR035642">
    <property type="entry name" value="MraZ_N"/>
</dbReference>
<dbReference type="CDD" id="cd16320">
    <property type="entry name" value="MraZ_N"/>
    <property type="match status" value="1"/>
</dbReference>
<dbReference type="Proteomes" id="UP001209755">
    <property type="component" value="Unassembled WGS sequence"/>
</dbReference>
<gene>
    <name evidence="7" type="primary">mraZ</name>
    <name evidence="9" type="ORF">M2319_001365</name>
</gene>
<dbReference type="EMBL" id="JAOQNS010000003">
    <property type="protein sequence ID" value="MCW2307043.1"/>
    <property type="molecule type" value="Genomic_DNA"/>
</dbReference>
<keyword evidence="2 7" id="KW-0963">Cytoplasm</keyword>